<proteinExistence type="predicted"/>
<dbReference type="Proteomes" id="UP000243217">
    <property type="component" value="Unassembled WGS sequence"/>
</dbReference>
<gene>
    <name evidence="1" type="ORF">THRCLA_20049</name>
</gene>
<reference evidence="1 2" key="1">
    <citation type="journal article" date="2014" name="Genome Biol. Evol.">
        <title>The secreted proteins of Achlya hypogyna and Thraustotheca clavata identify the ancestral oomycete secretome and reveal gene acquisitions by horizontal gene transfer.</title>
        <authorList>
            <person name="Misner I."/>
            <person name="Blouin N."/>
            <person name="Leonard G."/>
            <person name="Richards T.A."/>
            <person name="Lane C.E."/>
        </authorList>
    </citation>
    <scope>NUCLEOTIDE SEQUENCE [LARGE SCALE GENOMIC DNA]</scope>
    <source>
        <strain evidence="1 2">ATCC 34112</strain>
    </source>
</reference>
<dbReference type="EMBL" id="JNBS01000053">
    <property type="protein sequence ID" value="OQS07844.1"/>
    <property type="molecule type" value="Genomic_DNA"/>
</dbReference>
<keyword evidence="2" id="KW-1185">Reference proteome</keyword>
<name>A0A1W0AC26_9STRA</name>
<sequence length="128" mass="14877">MEAPQGITLALLHEFIATHSGREAFYGLTTEHVCHQIILPETAVTKLSYMEHYLLDGNPDLVAPLTWYVSHTWLHCFLDFIDSLELFLVQQGSINSMSFWFCAFVNNQHLIDTTSFSFWSKKFQMTWK</sequence>
<protein>
    <submittedName>
        <fullName evidence="1">Uncharacterized protein</fullName>
    </submittedName>
</protein>
<dbReference type="AlphaFoldDB" id="A0A1W0AC26"/>
<evidence type="ECO:0000313" key="1">
    <source>
        <dbReference type="EMBL" id="OQS07844.1"/>
    </source>
</evidence>
<accession>A0A1W0AC26</accession>
<evidence type="ECO:0000313" key="2">
    <source>
        <dbReference type="Proteomes" id="UP000243217"/>
    </source>
</evidence>
<comment type="caution">
    <text evidence="1">The sequence shown here is derived from an EMBL/GenBank/DDBJ whole genome shotgun (WGS) entry which is preliminary data.</text>
</comment>
<organism evidence="1 2">
    <name type="scientific">Thraustotheca clavata</name>
    <dbReference type="NCBI Taxonomy" id="74557"/>
    <lineage>
        <taxon>Eukaryota</taxon>
        <taxon>Sar</taxon>
        <taxon>Stramenopiles</taxon>
        <taxon>Oomycota</taxon>
        <taxon>Saprolegniomycetes</taxon>
        <taxon>Saprolegniales</taxon>
        <taxon>Achlyaceae</taxon>
        <taxon>Thraustotheca</taxon>
    </lineage>
</organism>